<sequence length="122" mass="14059">MPSLTSDFTSDFSKNPVLLDLLVNPHKDTAGTLNIDEHIDTAWPTKLFPKDEIDKKAYGPLPYIERLPSLENQQKENEWLELVGDSFYTLSDEKRQFLLKTAGAIRLEEKIDIIKIYNTSIY</sequence>
<comment type="caution">
    <text evidence="1">The sequence shown here is derived from an EMBL/GenBank/DDBJ whole genome shotgun (WGS) entry which is preliminary data.</text>
</comment>
<name>A0A1G1W9J5_9BACT</name>
<dbReference type="Proteomes" id="UP000176631">
    <property type="component" value="Unassembled WGS sequence"/>
</dbReference>
<gene>
    <name evidence="1" type="ORF">A2172_00620</name>
</gene>
<dbReference type="AlphaFoldDB" id="A0A1G1W9J5"/>
<proteinExistence type="predicted"/>
<accession>A0A1G1W9J5</accession>
<evidence type="ECO:0000313" key="2">
    <source>
        <dbReference type="Proteomes" id="UP000176631"/>
    </source>
</evidence>
<dbReference type="EMBL" id="MHCP01000014">
    <property type="protein sequence ID" value="OGY24352.1"/>
    <property type="molecule type" value="Genomic_DNA"/>
</dbReference>
<organism evidence="1 2">
    <name type="scientific">Candidatus Woykebacteria bacterium RBG_13_40_15</name>
    <dbReference type="NCBI Taxonomy" id="1802593"/>
    <lineage>
        <taxon>Bacteria</taxon>
        <taxon>Candidatus Woykeibacteriota</taxon>
    </lineage>
</organism>
<dbReference type="STRING" id="1802593.A2172_00620"/>
<reference evidence="1 2" key="1">
    <citation type="journal article" date="2016" name="Nat. Commun.">
        <title>Thousands of microbial genomes shed light on interconnected biogeochemical processes in an aquifer system.</title>
        <authorList>
            <person name="Anantharaman K."/>
            <person name="Brown C.T."/>
            <person name="Hug L.A."/>
            <person name="Sharon I."/>
            <person name="Castelle C.J."/>
            <person name="Probst A.J."/>
            <person name="Thomas B.C."/>
            <person name="Singh A."/>
            <person name="Wilkins M.J."/>
            <person name="Karaoz U."/>
            <person name="Brodie E.L."/>
            <person name="Williams K.H."/>
            <person name="Hubbard S.S."/>
            <person name="Banfield J.F."/>
        </authorList>
    </citation>
    <scope>NUCLEOTIDE SEQUENCE [LARGE SCALE GENOMIC DNA]</scope>
</reference>
<evidence type="ECO:0000313" key="1">
    <source>
        <dbReference type="EMBL" id="OGY24352.1"/>
    </source>
</evidence>
<protein>
    <submittedName>
        <fullName evidence="1">Uncharacterized protein</fullName>
    </submittedName>
</protein>